<dbReference type="Gene3D" id="3.40.390.10">
    <property type="entry name" value="Collagenase (Catalytic Domain)"/>
    <property type="match status" value="1"/>
</dbReference>
<gene>
    <name evidence="2" type="ORF">DYL59_05360</name>
</gene>
<keyword evidence="3" id="KW-1185">Reference proteome</keyword>
<accession>A0A4Z0AY78</accession>
<evidence type="ECO:0000313" key="2">
    <source>
        <dbReference type="EMBL" id="TFY91381.1"/>
    </source>
</evidence>
<evidence type="ECO:0000313" key="3">
    <source>
        <dbReference type="Proteomes" id="UP000297391"/>
    </source>
</evidence>
<proteinExistence type="predicted"/>
<protein>
    <recommendedName>
        <fullName evidence="4">Toxin</fullName>
    </recommendedName>
</protein>
<dbReference type="RefSeq" id="WP_135288240.1">
    <property type="nucleotide sequence ID" value="NZ_QUZU01000004.1"/>
</dbReference>
<organism evidence="2 3">
    <name type="scientific">Pseudomonas kairouanensis</name>
    <dbReference type="NCBI Taxonomy" id="2293832"/>
    <lineage>
        <taxon>Bacteria</taxon>
        <taxon>Pseudomonadati</taxon>
        <taxon>Pseudomonadota</taxon>
        <taxon>Gammaproteobacteria</taxon>
        <taxon>Pseudomonadales</taxon>
        <taxon>Pseudomonadaceae</taxon>
        <taxon>Pseudomonas</taxon>
    </lineage>
</organism>
<sequence>MADVTPPYFFQEFHRPIRRKEPTERERALGLSLQDLDWLNTLYYATDQARQDDTLRDPPMVVEKLIIKLTHKTSMPLAGAFLMSPSPTENKALLYTPYGGIEVFEGRESALYEVTNRLANKVQRDDLIQFLSTRQRISFTLDVPFSLTTATIPGAVFEDQENTINAGQTLNLQDMLAQLHKTPTLAWMLDTLISVMARPYFPGLDQRDTRVNSFIEAEADTPHDKPRWIGSAPLDEVLLQYYLKQDWPASQTRTFTNPRHTTQGFTAKQHADNLQQWESLVEQTAGVLSKLLGSLLLTWWNEDIGHGQSRLGLFAQIMSDKLRADLLFKHQLGILSEEQHRHLRATFLPEPSARHAWHPRLRIEKVRIHAPYQHHVDLAATLLFSDQHAYLYTQSRGLQVLKDLDDLNDTLLSMLKAAGHEDELLNFLSLEERSAYLSMDPVQVSGLPVPGSVFGGMVEDIAAKQLSNLDYALGQFRRSEGSVDLAALIDSALDLRPMLDSRLLALDAQGRWSLHPVSADNGRPSTVQAERAKRQLHALAVVQAAQVAQRGNHPTLRRLARQALSQQLQARRLDIDPDDLCANTYATQAEQREEREPVHSVSIIDHFIERLANAGGPLPQNPRTALYSRRKDGASLRWNNVDIQTFNTLVTMAIAPFANHDLRDFARQFLESHRKQMGEALLLGLRSETELRLLNKTLTPRHYGILDTVLRPDSMTRVRRHGLLGFLPDAYSLTLTAGNDPTLLELANCFLLTERGGIDPNHSGQVVLWTPQRGHEPFASLQTLRDVLAQRLAAPDQRLALVHNLGPSHRAPHQVFHLGPLQRIDEHLLDNRQQSYLNHQINSIDYWLTAPLSPQRLQDCLDNEMQKVSPSNLGRSMAIAQAMIHQQALPVWLGMASPQEQLLHAELLEQYRLSTLDERDYLHSLPALREHVASHLSALLEARYPGLSLNPDDVLIPAHIALNGHPQRLTDFALRHLPDLRADYLRPYSRGASALPTAFDGTTVVQLVRQLDIASIYRRLLTTHLTTDSEDSRQRRALFCRQFPWQLLRHAHEEKLEERLSATAWSYIQQVIDMPDAMAREQVTGATAIIRPLELVATPGAQAATVLGLYLIGPKAGTLGPLVLYAPYSPWRVLKEYAQEADLLGEINRPGPLQDWIIRQLDASQQATYRNLLRENQRGDVPDIRLAFNPERGNILPRLFGDNTALLIKMLGCQFDEEGRDQWDAITSLLQKGVPLALQFIAGKLKYPLVVWRSFKLFQASAEAQQQQRFGEGLQKFIQGVATLATLRKAQNESLAPPASTPAPDLPGDAMPASPPQMPNMTDPLRTRLQRFEDITVALSDLQQRPVAHIYSDAPRNRNYVPVAGRVYPVQRVGEYWRISLGSELGPYIERNALGQWVLDLSEREPRFGPTLSRYRGRVITRRTERASINIEAVGMPAIRALSLDNALCIDRALNVALYYTVTCVRNLTLFMSQLDANSRVGLLLTEMFGVLNLNPGQVAKIKARVLEIQTGLTEPNLVTLDSSRFVTGTSRWFAEQTYAFVIPEDAEQKIYLLDLFFNPRMDGYLPHLNAPFDIDDHARAATLVHEVSHLVSQTEDFAYMDTMRPFLDLINRGSADGLRRYTALSNLQSTALSVMTPATMLFKTWDDLSQRWEDFGRVGSTKVRDRVLHLTGARTLDDARQTFMSDADRRMDIILGNADSVTYLITHLGRQLDPGA</sequence>
<dbReference type="GO" id="GO:0008237">
    <property type="term" value="F:metallopeptidase activity"/>
    <property type="evidence" value="ECO:0007669"/>
    <property type="project" value="InterPro"/>
</dbReference>
<dbReference type="EMBL" id="QUZU01000004">
    <property type="protein sequence ID" value="TFY91381.1"/>
    <property type="molecule type" value="Genomic_DNA"/>
</dbReference>
<reference evidence="2 3" key="1">
    <citation type="journal article" date="2019" name="Syst. Appl. Microbiol.">
        <title>New species of pathogenic Pseudomonas isolated from citrus in Tunisia: Proposal of Pseudomonas kairouanensis sp. nov. and Pseudomonas nabeulensis sp. nov.</title>
        <authorList>
            <person name="Oueslati M."/>
            <person name="Mulet M."/>
            <person name="Gomila M."/>
            <person name="Berge O."/>
            <person name="Hajlaoui M.R."/>
            <person name="Lalucat J."/>
            <person name="Sadfi-Zouaoui N."/>
            <person name="Garcia-Valdes E."/>
        </authorList>
    </citation>
    <scope>NUCLEOTIDE SEQUENCE [LARGE SCALE GENOMIC DNA]</scope>
    <source>
        <strain evidence="2 3">KC12</strain>
    </source>
</reference>
<feature type="region of interest" description="Disordered" evidence="1">
    <location>
        <begin position="1292"/>
        <end position="1314"/>
    </location>
</feature>
<dbReference type="Proteomes" id="UP000297391">
    <property type="component" value="Unassembled WGS sequence"/>
</dbReference>
<name>A0A4Z0AY78_9PSED</name>
<dbReference type="OrthoDB" id="7032306at2"/>
<evidence type="ECO:0008006" key="4">
    <source>
        <dbReference type="Google" id="ProtNLM"/>
    </source>
</evidence>
<evidence type="ECO:0000256" key="1">
    <source>
        <dbReference type="SAM" id="MobiDB-lite"/>
    </source>
</evidence>
<dbReference type="InterPro" id="IPR024079">
    <property type="entry name" value="MetalloPept_cat_dom_sf"/>
</dbReference>
<comment type="caution">
    <text evidence="2">The sequence shown here is derived from an EMBL/GenBank/DDBJ whole genome shotgun (WGS) entry which is preliminary data.</text>
</comment>